<reference evidence="1 2" key="1">
    <citation type="submission" date="2020-08" db="EMBL/GenBank/DDBJ databases">
        <authorList>
            <person name="Liu C."/>
            <person name="Sun Q."/>
        </authorList>
    </citation>
    <scope>NUCLEOTIDE SEQUENCE [LARGE SCALE GENOMIC DNA]</scope>
    <source>
        <strain evidence="1 2">NSJ-29</strain>
    </source>
</reference>
<organism evidence="1 2">
    <name type="scientific">Wansuia hejianensis</name>
    <dbReference type="NCBI Taxonomy" id="2763667"/>
    <lineage>
        <taxon>Bacteria</taxon>
        <taxon>Bacillati</taxon>
        <taxon>Bacillota</taxon>
        <taxon>Clostridia</taxon>
        <taxon>Lachnospirales</taxon>
        <taxon>Lachnospiraceae</taxon>
        <taxon>Wansuia</taxon>
    </lineage>
</organism>
<dbReference type="KEGG" id="whj:H9Q79_15665"/>
<accession>A0A7G9GBW9</accession>
<protein>
    <submittedName>
        <fullName evidence="1">Uncharacterized protein</fullName>
    </submittedName>
</protein>
<evidence type="ECO:0000313" key="2">
    <source>
        <dbReference type="Proteomes" id="UP000515860"/>
    </source>
</evidence>
<proteinExistence type="predicted"/>
<gene>
    <name evidence="1" type="ORF">H9Q79_15665</name>
</gene>
<sequence>MYILQTTQGMMGFDEAKRFEINEQVFIALNQKAEKLSILVRFLTLREIRNDRYLEIRSYYFDTTEEQAENSQGEPCIAVCELDDFADAAAMVAKLAEEL</sequence>
<evidence type="ECO:0000313" key="1">
    <source>
        <dbReference type="EMBL" id="QNM08301.1"/>
    </source>
</evidence>
<dbReference type="Proteomes" id="UP000515860">
    <property type="component" value="Chromosome"/>
</dbReference>
<dbReference type="EMBL" id="CP060635">
    <property type="protein sequence ID" value="QNM08301.1"/>
    <property type="molecule type" value="Genomic_DNA"/>
</dbReference>
<dbReference type="AlphaFoldDB" id="A0A7G9GBW9"/>
<dbReference type="RefSeq" id="WP_118648501.1">
    <property type="nucleotide sequence ID" value="NZ_CP060635.1"/>
</dbReference>
<name>A0A7G9GBW9_9FIRM</name>
<keyword evidence="2" id="KW-1185">Reference proteome</keyword>